<sequence>MNCRYIEMLHAPPSTEPLRPRVAVTYTEAHRRRKPERGPLALRHASLPSSLSYAQQVLLLDGWLDYCICGEHARTVLDIRIFCVVPPTKQE</sequence>
<reference evidence="1 2" key="1">
    <citation type="submission" date="2021-06" db="EMBL/GenBank/DDBJ databases">
        <title>Caerostris darwini draft genome.</title>
        <authorList>
            <person name="Kono N."/>
            <person name="Arakawa K."/>
        </authorList>
    </citation>
    <scope>NUCLEOTIDE SEQUENCE [LARGE SCALE GENOMIC DNA]</scope>
</reference>
<organism evidence="1 2">
    <name type="scientific">Caerostris darwini</name>
    <dbReference type="NCBI Taxonomy" id="1538125"/>
    <lineage>
        <taxon>Eukaryota</taxon>
        <taxon>Metazoa</taxon>
        <taxon>Ecdysozoa</taxon>
        <taxon>Arthropoda</taxon>
        <taxon>Chelicerata</taxon>
        <taxon>Arachnida</taxon>
        <taxon>Araneae</taxon>
        <taxon>Araneomorphae</taxon>
        <taxon>Entelegynae</taxon>
        <taxon>Araneoidea</taxon>
        <taxon>Araneidae</taxon>
        <taxon>Caerostris</taxon>
    </lineage>
</organism>
<evidence type="ECO:0000313" key="1">
    <source>
        <dbReference type="EMBL" id="GIY82817.1"/>
    </source>
</evidence>
<protein>
    <submittedName>
        <fullName evidence="1">Uncharacterized protein</fullName>
    </submittedName>
</protein>
<accession>A0AAV4WJK2</accession>
<dbReference type="EMBL" id="BPLQ01014740">
    <property type="protein sequence ID" value="GIY82817.1"/>
    <property type="molecule type" value="Genomic_DNA"/>
</dbReference>
<comment type="caution">
    <text evidence="1">The sequence shown here is derived from an EMBL/GenBank/DDBJ whole genome shotgun (WGS) entry which is preliminary data.</text>
</comment>
<keyword evidence="2" id="KW-1185">Reference proteome</keyword>
<name>A0AAV4WJK2_9ARAC</name>
<dbReference type="AlphaFoldDB" id="A0AAV4WJK2"/>
<evidence type="ECO:0000313" key="2">
    <source>
        <dbReference type="Proteomes" id="UP001054837"/>
    </source>
</evidence>
<dbReference type="Proteomes" id="UP001054837">
    <property type="component" value="Unassembled WGS sequence"/>
</dbReference>
<proteinExistence type="predicted"/>
<gene>
    <name evidence="1" type="ORF">CDAR_608961</name>
</gene>